<keyword evidence="4" id="KW-0689">Ribosomal protein</keyword>
<dbReference type="PANTHER" id="PTHR11207">
    <property type="entry name" value="RIBONUCLEASE III"/>
    <property type="match status" value="1"/>
</dbReference>
<keyword evidence="5" id="KW-0496">Mitochondrion</keyword>
<dbReference type="InterPro" id="IPR014720">
    <property type="entry name" value="dsRBD_dom"/>
</dbReference>
<name>A0A1Q3A1P4_ZYGRO</name>
<dbReference type="eggNOG" id="KOG3769">
    <property type="taxonomic scope" value="Eukaryota"/>
</dbReference>
<accession>A0A1Q3A1P4</accession>
<dbReference type="SMART" id="SM00358">
    <property type="entry name" value="DSRM"/>
    <property type="match status" value="1"/>
</dbReference>
<dbReference type="OrthoDB" id="67027at2759"/>
<keyword evidence="2 9" id="KW-0694">RNA-binding</keyword>
<evidence type="ECO:0000256" key="8">
    <source>
        <dbReference type="ARBA" id="ARBA00035187"/>
    </source>
</evidence>
<sequence>MSQLSSLTRHVAASRCMVTRLAVNGRSRSLPLGRRFNSTVSDRISSSSSSSSLKSNAVELSKYKNYYKELKQIIENVPEDIASKSPELVTLHKRLQLPKEFQLSVLSRCLTCRSSHLPNEISNPKLGSAFSSTVPTNNLFDNHGLNIFGKNLLTYHVTRKLMTKYPRLPTVILNAAVDAYICEDVLAGVGKSWGVETEKTPVLERYLKEEPIQITLGKLRFYNNSLNQEDGIESISSLNFSEKSAYSLAIRSIIGALWACTQETNPQYAFQFIDDHILSRKLDISKMFQFEQPTRELAALCRREGLQKPVSRLLAESGRHSKAPVFIVGVFSGDEKLGEGFGSSLKEGKARAATDALMKWYCYEPLEDQHPVVDHGAVIV</sequence>
<evidence type="ECO:0000259" key="10">
    <source>
        <dbReference type="PROSITE" id="PS50137"/>
    </source>
</evidence>
<dbReference type="SUPFAM" id="SSF54768">
    <property type="entry name" value="dsRNA-binding domain-like"/>
    <property type="match status" value="1"/>
</dbReference>
<keyword evidence="6" id="KW-0687">Ribonucleoprotein</keyword>
<evidence type="ECO:0000256" key="9">
    <source>
        <dbReference type="PROSITE-ProRule" id="PRU00266"/>
    </source>
</evidence>
<organism evidence="12 13">
    <name type="scientific">Zygosaccharomyces rouxii</name>
    <dbReference type="NCBI Taxonomy" id="4956"/>
    <lineage>
        <taxon>Eukaryota</taxon>
        <taxon>Fungi</taxon>
        <taxon>Dikarya</taxon>
        <taxon>Ascomycota</taxon>
        <taxon>Saccharomycotina</taxon>
        <taxon>Saccharomycetes</taxon>
        <taxon>Saccharomycetales</taxon>
        <taxon>Saccharomycetaceae</taxon>
        <taxon>Zygosaccharomyces</taxon>
    </lineage>
</organism>
<dbReference type="Gene3D" id="3.30.160.20">
    <property type="match status" value="1"/>
</dbReference>
<dbReference type="Pfam" id="PF22892">
    <property type="entry name" value="DSRM_MRPL44"/>
    <property type="match status" value="1"/>
</dbReference>
<evidence type="ECO:0000313" key="12">
    <source>
        <dbReference type="EMBL" id="GAV49608.1"/>
    </source>
</evidence>
<dbReference type="GO" id="GO:0004525">
    <property type="term" value="F:ribonuclease III activity"/>
    <property type="evidence" value="ECO:0007669"/>
    <property type="project" value="InterPro"/>
</dbReference>
<dbReference type="GO" id="GO:0003725">
    <property type="term" value="F:double-stranded RNA binding"/>
    <property type="evidence" value="ECO:0007669"/>
    <property type="project" value="InterPro"/>
</dbReference>
<gene>
    <name evidence="12" type="ORF">ZYGR_0P02530</name>
</gene>
<dbReference type="InterPro" id="IPR000999">
    <property type="entry name" value="RNase_III_dom"/>
</dbReference>
<feature type="domain" description="RNase III" evidence="11">
    <location>
        <begin position="126"/>
        <end position="195"/>
    </location>
</feature>
<dbReference type="PANTHER" id="PTHR11207:SF32">
    <property type="entry name" value="LARGE RIBOSOMAL SUBUNIT PROTEIN ML44"/>
    <property type="match status" value="1"/>
</dbReference>
<dbReference type="Pfam" id="PF22935">
    <property type="entry name" value="RM44_endonuclase"/>
    <property type="match status" value="1"/>
</dbReference>
<dbReference type="Gene3D" id="1.10.1520.10">
    <property type="entry name" value="Ribonuclease III domain"/>
    <property type="match status" value="1"/>
</dbReference>
<evidence type="ECO:0000256" key="5">
    <source>
        <dbReference type="ARBA" id="ARBA00023128"/>
    </source>
</evidence>
<evidence type="ECO:0000259" key="11">
    <source>
        <dbReference type="PROSITE" id="PS50142"/>
    </source>
</evidence>
<dbReference type="AlphaFoldDB" id="A0A1Q3A1P4"/>
<comment type="subcellular location">
    <subcellularLocation>
        <location evidence="1">Mitochondrion</location>
    </subcellularLocation>
</comment>
<comment type="similarity">
    <text evidence="7">Belongs to the ribonuclease III family. Mitochondrion-specific ribosomal protein mL44 subfamily.</text>
</comment>
<comment type="caution">
    <text evidence="12">The sequence shown here is derived from an EMBL/GenBank/DDBJ whole genome shotgun (WGS) entry which is preliminary data.</text>
</comment>
<dbReference type="InterPro" id="IPR055189">
    <property type="entry name" value="RM44_endonuclase"/>
</dbReference>
<evidence type="ECO:0000256" key="1">
    <source>
        <dbReference type="ARBA" id="ARBA00004173"/>
    </source>
</evidence>
<evidence type="ECO:0000313" key="13">
    <source>
        <dbReference type="Proteomes" id="UP000187013"/>
    </source>
</evidence>
<dbReference type="PROSITE" id="PS50137">
    <property type="entry name" value="DS_RBD"/>
    <property type="match status" value="1"/>
</dbReference>
<dbReference type="SUPFAM" id="SSF69065">
    <property type="entry name" value="RNase III domain-like"/>
    <property type="match status" value="1"/>
</dbReference>
<dbReference type="PROSITE" id="PS50142">
    <property type="entry name" value="RNASE_3_2"/>
    <property type="match status" value="1"/>
</dbReference>
<dbReference type="InterPro" id="IPR036389">
    <property type="entry name" value="RNase_III_sf"/>
</dbReference>
<dbReference type="SMART" id="SM00535">
    <property type="entry name" value="RIBOc"/>
    <property type="match status" value="1"/>
</dbReference>
<evidence type="ECO:0000256" key="2">
    <source>
        <dbReference type="ARBA" id="ARBA00022884"/>
    </source>
</evidence>
<feature type="domain" description="DRBM" evidence="10">
    <location>
        <begin position="292"/>
        <end position="362"/>
    </location>
</feature>
<dbReference type="GO" id="GO:0006396">
    <property type="term" value="P:RNA processing"/>
    <property type="evidence" value="ECO:0007669"/>
    <property type="project" value="InterPro"/>
</dbReference>
<proteinExistence type="inferred from homology"/>
<dbReference type="CDD" id="cd19873">
    <property type="entry name" value="DSRM_MRPL3_like"/>
    <property type="match status" value="1"/>
</dbReference>
<protein>
    <recommendedName>
        <fullName evidence="8">Large ribosomal subunit protein mL44</fullName>
    </recommendedName>
</protein>
<dbReference type="OMA" id="YLYSPGN"/>
<evidence type="ECO:0000256" key="7">
    <source>
        <dbReference type="ARBA" id="ARBA00024034"/>
    </source>
</evidence>
<dbReference type="InterPro" id="IPR044443">
    <property type="entry name" value="Ribosomal_mL44_DSRM_fung"/>
</dbReference>
<dbReference type="EMBL" id="BDGX01000016">
    <property type="protein sequence ID" value="GAV49608.1"/>
    <property type="molecule type" value="Genomic_DNA"/>
</dbReference>
<keyword evidence="3" id="KW-0809">Transit peptide</keyword>
<evidence type="ECO:0000256" key="6">
    <source>
        <dbReference type="ARBA" id="ARBA00023274"/>
    </source>
</evidence>
<dbReference type="GO" id="GO:0005762">
    <property type="term" value="C:mitochondrial large ribosomal subunit"/>
    <property type="evidence" value="ECO:0007669"/>
    <property type="project" value="EnsemblFungi"/>
</dbReference>
<dbReference type="GO" id="GO:0003735">
    <property type="term" value="F:structural constituent of ribosome"/>
    <property type="evidence" value="ECO:0007669"/>
    <property type="project" value="EnsemblFungi"/>
</dbReference>
<evidence type="ECO:0000256" key="3">
    <source>
        <dbReference type="ARBA" id="ARBA00022946"/>
    </source>
</evidence>
<dbReference type="InterPro" id="IPR044444">
    <property type="entry name" value="Ribosomal_mL44_DSRM_metazoa"/>
</dbReference>
<reference evidence="12 13" key="1">
    <citation type="submission" date="2016-08" db="EMBL/GenBank/DDBJ databases">
        <title>Draft genome sequence of allopolyploid Zygosaccharomyces rouxii.</title>
        <authorList>
            <person name="Watanabe J."/>
            <person name="Uehara K."/>
            <person name="Mogi Y."/>
            <person name="Tsukioka Y."/>
        </authorList>
    </citation>
    <scope>NUCLEOTIDE SEQUENCE [LARGE SCALE GENOMIC DNA]</scope>
    <source>
        <strain evidence="12 13">NBRC 110957</strain>
    </source>
</reference>
<dbReference type="Proteomes" id="UP000187013">
    <property type="component" value="Unassembled WGS sequence"/>
</dbReference>
<evidence type="ECO:0000256" key="4">
    <source>
        <dbReference type="ARBA" id="ARBA00022980"/>
    </source>
</evidence>